<dbReference type="AlphaFoldDB" id="A0A2G2YRM3"/>
<comment type="caution">
    <text evidence="1">The sequence shown here is derived from an EMBL/GenBank/DDBJ whole genome shotgun (WGS) entry which is preliminary data.</text>
</comment>
<protein>
    <submittedName>
        <fullName evidence="1">Uncharacterized protein</fullName>
    </submittedName>
</protein>
<dbReference type="STRING" id="4072.A0A2G2YRM3"/>
<sequence length="195" mass="22177">MGNLDPLFQSEARSSLRSFGNLFRKALVQRLILALFFIRTPMILIDPIFYESGNVIFIFKVAMFGLVSDYDVLALDFVSGLTLLQCSFGISIVKVPSNIFGLIDLTYIEGKYSSFSTEDLLNLLSYLRSHKGRSHRHSDTKIWDPSNSEGAERIPTHIVASESNIYSRRLWGLPREVIPNAHFHNDLGLDSFRHH</sequence>
<evidence type="ECO:0000313" key="1">
    <source>
        <dbReference type="EMBL" id="PHT72393.1"/>
    </source>
</evidence>
<name>A0A2G2YRM3_CAPAN</name>
<dbReference type="Proteomes" id="UP000222542">
    <property type="component" value="Unassembled WGS sequence"/>
</dbReference>
<reference evidence="1 2" key="1">
    <citation type="journal article" date="2014" name="Nat. Genet.">
        <title>Genome sequence of the hot pepper provides insights into the evolution of pungency in Capsicum species.</title>
        <authorList>
            <person name="Kim S."/>
            <person name="Park M."/>
            <person name="Yeom S.I."/>
            <person name="Kim Y.M."/>
            <person name="Lee J.M."/>
            <person name="Lee H.A."/>
            <person name="Seo E."/>
            <person name="Choi J."/>
            <person name="Cheong K."/>
            <person name="Kim K.T."/>
            <person name="Jung K."/>
            <person name="Lee G.W."/>
            <person name="Oh S.K."/>
            <person name="Bae C."/>
            <person name="Kim S.B."/>
            <person name="Lee H.Y."/>
            <person name="Kim S.Y."/>
            <person name="Kim M.S."/>
            <person name="Kang B.C."/>
            <person name="Jo Y.D."/>
            <person name="Yang H.B."/>
            <person name="Jeong H.J."/>
            <person name="Kang W.H."/>
            <person name="Kwon J.K."/>
            <person name="Shin C."/>
            <person name="Lim J.Y."/>
            <person name="Park J.H."/>
            <person name="Huh J.H."/>
            <person name="Kim J.S."/>
            <person name="Kim B.D."/>
            <person name="Cohen O."/>
            <person name="Paran I."/>
            <person name="Suh M.C."/>
            <person name="Lee S.B."/>
            <person name="Kim Y.K."/>
            <person name="Shin Y."/>
            <person name="Noh S.J."/>
            <person name="Park J."/>
            <person name="Seo Y.S."/>
            <person name="Kwon S.Y."/>
            <person name="Kim H.A."/>
            <person name="Park J.M."/>
            <person name="Kim H.J."/>
            <person name="Choi S.B."/>
            <person name="Bosland P.W."/>
            <person name="Reeves G."/>
            <person name="Jo S.H."/>
            <person name="Lee B.W."/>
            <person name="Cho H.T."/>
            <person name="Choi H.S."/>
            <person name="Lee M.S."/>
            <person name="Yu Y."/>
            <person name="Do Choi Y."/>
            <person name="Park B.S."/>
            <person name="van Deynze A."/>
            <person name="Ashrafi H."/>
            <person name="Hill T."/>
            <person name="Kim W.T."/>
            <person name="Pai H.S."/>
            <person name="Ahn H.K."/>
            <person name="Yeam I."/>
            <person name="Giovannoni J.J."/>
            <person name="Rose J.K."/>
            <person name="Sorensen I."/>
            <person name="Lee S.J."/>
            <person name="Kim R.W."/>
            <person name="Choi I.Y."/>
            <person name="Choi B.S."/>
            <person name="Lim J.S."/>
            <person name="Lee Y.H."/>
            <person name="Choi D."/>
        </authorList>
    </citation>
    <scope>NUCLEOTIDE SEQUENCE [LARGE SCALE GENOMIC DNA]</scope>
    <source>
        <strain evidence="2">cv. CM334</strain>
    </source>
</reference>
<reference evidence="1 2" key="2">
    <citation type="journal article" date="2017" name="Genome Biol.">
        <title>New reference genome sequences of hot pepper reveal the massive evolution of plant disease-resistance genes by retroduplication.</title>
        <authorList>
            <person name="Kim S."/>
            <person name="Park J."/>
            <person name="Yeom S.I."/>
            <person name="Kim Y.M."/>
            <person name="Seo E."/>
            <person name="Kim K.T."/>
            <person name="Kim M.S."/>
            <person name="Lee J.M."/>
            <person name="Cheong K."/>
            <person name="Shin H.S."/>
            <person name="Kim S.B."/>
            <person name="Han K."/>
            <person name="Lee J."/>
            <person name="Park M."/>
            <person name="Lee H.A."/>
            <person name="Lee H.Y."/>
            <person name="Lee Y."/>
            <person name="Oh S."/>
            <person name="Lee J.H."/>
            <person name="Choi E."/>
            <person name="Choi E."/>
            <person name="Lee S.E."/>
            <person name="Jeon J."/>
            <person name="Kim H."/>
            <person name="Choi G."/>
            <person name="Song H."/>
            <person name="Lee J."/>
            <person name="Lee S.C."/>
            <person name="Kwon J.K."/>
            <person name="Lee H.Y."/>
            <person name="Koo N."/>
            <person name="Hong Y."/>
            <person name="Kim R.W."/>
            <person name="Kang W.H."/>
            <person name="Huh J.H."/>
            <person name="Kang B.C."/>
            <person name="Yang T.J."/>
            <person name="Lee Y.H."/>
            <person name="Bennetzen J.L."/>
            <person name="Choi D."/>
        </authorList>
    </citation>
    <scope>NUCLEOTIDE SEQUENCE [LARGE SCALE GENOMIC DNA]</scope>
    <source>
        <strain evidence="2">cv. CM334</strain>
    </source>
</reference>
<keyword evidence="2" id="KW-1185">Reference proteome</keyword>
<organism evidence="1 2">
    <name type="scientific">Capsicum annuum</name>
    <name type="common">Capsicum pepper</name>
    <dbReference type="NCBI Taxonomy" id="4072"/>
    <lineage>
        <taxon>Eukaryota</taxon>
        <taxon>Viridiplantae</taxon>
        <taxon>Streptophyta</taxon>
        <taxon>Embryophyta</taxon>
        <taxon>Tracheophyta</taxon>
        <taxon>Spermatophyta</taxon>
        <taxon>Magnoliopsida</taxon>
        <taxon>eudicotyledons</taxon>
        <taxon>Gunneridae</taxon>
        <taxon>Pentapetalae</taxon>
        <taxon>asterids</taxon>
        <taxon>lamiids</taxon>
        <taxon>Solanales</taxon>
        <taxon>Solanaceae</taxon>
        <taxon>Solanoideae</taxon>
        <taxon>Capsiceae</taxon>
        <taxon>Capsicum</taxon>
    </lineage>
</organism>
<gene>
    <name evidence="1" type="ORF">T459_23178</name>
</gene>
<dbReference type="EMBL" id="AYRZ02000009">
    <property type="protein sequence ID" value="PHT72393.1"/>
    <property type="molecule type" value="Genomic_DNA"/>
</dbReference>
<evidence type="ECO:0000313" key="2">
    <source>
        <dbReference type="Proteomes" id="UP000222542"/>
    </source>
</evidence>
<proteinExistence type="predicted"/>
<dbReference type="Gramene" id="PHT72393">
    <property type="protein sequence ID" value="PHT72393"/>
    <property type="gene ID" value="T459_23178"/>
</dbReference>
<accession>A0A2G2YRM3</accession>